<dbReference type="PANTHER" id="PTHR24027">
    <property type="entry name" value="CADHERIN-23"/>
    <property type="match status" value="1"/>
</dbReference>
<feature type="signal peptide" evidence="15">
    <location>
        <begin position="1"/>
        <end position="26"/>
    </location>
</feature>
<dbReference type="GO" id="GO:0000902">
    <property type="term" value="P:cell morphogenesis"/>
    <property type="evidence" value="ECO:0007669"/>
    <property type="project" value="TreeGrafter"/>
</dbReference>
<keyword evidence="11" id="KW-0325">Glycoprotein</keyword>
<feature type="region of interest" description="Disordered" evidence="13">
    <location>
        <begin position="39"/>
        <end position="58"/>
    </location>
</feature>
<feature type="domain" description="Cadherin" evidence="16">
    <location>
        <begin position="102"/>
        <end position="184"/>
    </location>
</feature>
<proteinExistence type="predicted"/>
<evidence type="ECO:0000256" key="7">
    <source>
        <dbReference type="ARBA" id="ARBA00022737"/>
    </source>
</evidence>
<reference evidence="18" key="1">
    <citation type="submission" date="2025-08" db="UniProtKB">
        <authorList>
            <consortium name="RefSeq"/>
        </authorList>
    </citation>
    <scope>IDENTIFICATION</scope>
    <source>
        <tissue evidence="18">Sperm</tissue>
    </source>
</reference>
<dbReference type="Pfam" id="PF00028">
    <property type="entry name" value="Cadherin"/>
    <property type="match status" value="4"/>
</dbReference>
<evidence type="ECO:0000256" key="9">
    <source>
        <dbReference type="ARBA" id="ARBA00022889"/>
    </source>
</evidence>
<dbReference type="GO" id="GO:0008013">
    <property type="term" value="F:beta-catenin binding"/>
    <property type="evidence" value="ECO:0007669"/>
    <property type="project" value="TreeGrafter"/>
</dbReference>
<evidence type="ECO:0000256" key="10">
    <source>
        <dbReference type="ARBA" id="ARBA00023136"/>
    </source>
</evidence>
<evidence type="ECO:0000256" key="11">
    <source>
        <dbReference type="ARBA" id="ARBA00023180"/>
    </source>
</evidence>
<gene>
    <name evidence="18" type="primary">LOC116950101</name>
</gene>
<dbReference type="InterPro" id="IPR002126">
    <property type="entry name" value="Cadherin-like_dom"/>
</dbReference>
<dbReference type="SMART" id="SM00112">
    <property type="entry name" value="CA"/>
    <property type="match status" value="5"/>
</dbReference>
<dbReference type="SUPFAM" id="SSF49313">
    <property type="entry name" value="Cadherin-like"/>
    <property type="match status" value="5"/>
</dbReference>
<dbReference type="PANTHER" id="PTHR24027:SF319">
    <property type="entry name" value="CADHERIN-1"/>
    <property type="match status" value="1"/>
</dbReference>
<dbReference type="GO" id="GO:0005509">
    <property type="term" value="F:calcium ion binding"/>
    <property type="evidence" value="ECO:0007669"/>
    <property type="project" value="UniProtKB-UniRule"/>
</dbReference>
<protein>
    <submittedName>
        <fullName evidence="18">Cadherin-2-like</fullName>
    </submittedName>
</protein>
<dbReference type="GO" id="GO:0016342">
    <property type="term" value="C:catenin complex"/>
    <property type="evidence" value="ECO:0007669"/>
    <property type="project" value="TreeGrafter"/>
</dbReference>
<dbReference type="PRINTS" id="PR00205">
    <property type="entry name" value="CADHERIN"/>
</dbReference>
<dbReference type="Gene3D" id="4.10.900.10">
    <property type="entry name" value="TCF3-CBD (Catenin binding domain)"/>
    <property type="match status" value="1"/>
</dbReference>
<dbReference type="GO" id="GO:0016477">
    <property type="term" value="P:cell migration"/>
    <property type="evidence" value="ECO:0007669"/>
    <property type="project" value="TreeGrafter"/>
</dbReference>
<evidence type="ECO:0000256" key="6">
    <source>
        <dbReference type="ARBA" id="ARBA00022729"/>
    </source>
</evidence>
<feature type="compositionally biased region" description="Low complexity" evidence="13">
    <location>
        <begin position="1004"/>
        <end position="1028"/>
    </location>
</feature>
<keyword evidence="10 14" id="KW-0472">Membrane</keyword>
<dbReference type="GO" id="GO:0007156">
    <property type="term" value="P:homophilic cell adhesion via plasma membrane adhesion molecules"/>
    <property type="evidence" value="ECO:0007669"/>
    <property type="project" value="InterPro"/>
</dbReference>
<evidence type="ECO:0000313" key="17">
    <source>
        <dbReference type="Proteomes" id="UP001318040"/>
    </source>
</evidence>
<evidence type="ECO:0000256" key="1">
    <source>
        <dbReference type="ARBA" id="ARBA00004236"/>
    </source>
</evidence>
<keyword evidence="7" id="KW-0677">Repeat</keyword>
<feature type="domain" description="Cadherin" evidence="16">
    <location>
        <begin position="520"/>
        <end position="626"/>
    </location>
</feature>
<keyword evidence="14" id="KW-0812">Transmembrane</keyword>
<dbReference type="InterPro" id="IPR039808">
    <property type="entry name" value="Cadherin"/>
</dbReference>
<feature type="domain" description="Cadherin" evidence="16">
    <location>
        <begin position="185"/>
        <end position="298"/>
    </location>
</feature>
<dbReference type="InterPro" id="IPR027397">
    <property type="entry name" value="Catenin-bd_sf"/>
</dbReference>
<comment type="subcellular location">
    <subcellularLocation>
        <location evidence="1">Cell membrane</location>
    </subcellularLocation>
    <subcellularLocation>
        <location evidence="2">Cytoplasm</location>
    </subcellularLocation>
</comment>
<evidence type="ECO:0000256" key="14">
    <source>
        <dbReference type="SAM" id="Phobius"/>
    </source>
</evidence>
<dbReference type="FunFam" id="2.60.40.60:FF:000095">
    <property type="entry name" value="Cadherin 13"/>
    <property type="match status" value="1"/>
</dbReference>
<keyword evidence="5" id="KW-0479">Metal-binding</keyword>
<evidence type="ECO:0000256" key="5">
    <source>
        <dbReference type="ARBA" id="ARBA00022723"/>
    </source>
</evidence>
<keyword evidence="6 15" id="KW-0732">Signal</keyword>
<dbReference type="GO" id="GO:0044331">
    <property type="term" value="P:cell-cell adhesion mediated by cadherin"/>
    <property type="evidence" value="ECO:0007669"/>
    <property type="project" value="TreeGrafter"/>
</dbReference>
<dbReference type="AlphaFoldDB" id="A0AAJ7TUV7"/>
<dbReference type="Proteomes" id="UP001318040">
    <property type="component" value="Chromosome 38"/>
</dbReference>
<dbReference type="RefSeq" id="XP_032823440.1">
    <property type="nucleotide sequence ID" value="XM_032967549.1"/>
</dbReference>
<dbReference type="GO" id="GO:0045296">
    <property type="term" value="F:cadherin binding"/>
    <property type="evidence" value="ECO:0007669"/>
    <property type="project" value="TreeGrafter"/>
</dbReference>
<evidence type="ECO:0000256" key="12">
    <source>
        <dbReference type="PROSITE-ProRule" id="PRU00043"/>
    </source>
</evidence>
<evidence type="ECO:0000256" key="15">
    <source>
        <dbReference type="SAM" id="SignalP"/>
    </source>
</evidence>
<evidence type="ECO:0000256" key="13">
    <source>
        <dbReference type="SAM" id="MobiDB-lite"/>
    </source>
</evidence>
<evidence type="ECO:0000256" key="8">
    <source>
        <dbReference type="ARBA" id="ARBA00022837"/>
    </source>
</evidence>
<evidence type="ECO:0000256" key="2">
    <source>
        <dbReference type="ARBA" id="ARBA00004496"/>
    </source>
</evidence>
<feature type="transmembrane region" description="Helical" evidence="14">
    <location>
        <begin position="630"/>
        <end position="661"/>
    </location>
</feature>
<dbReference type="InterPro" id="IPR015919">
    <property type="entry name" value="Cadherin-like_sf"/>
</dbReference>
<dbReference type="PROSITE" id="PS00232">
    <property type="entry name" value="CADHERIN_1"/>
    <property type="match status" value="2"/>
</dbReference>
<feature type="chain" id="PRO_5042596330" evidence="15">
    <location>
        <begin position="27"/>
        <end position="1028"/>
    </location>
</feature>
<organism evidence="17 18">
    <name type="scientific">Petromyzon marinus</name>
    <name type="common">Sea lamprey</name>
    <dbReference type="NCBI Taxonomy" id="7757"/>
    <lineage>
        <taxon>Eukaryota</taxon>
        <taxon>Metazoa</taxon>
        <taxon>Chordata</taxon>
        <taxon>Craniata</taxon>
        <taxon>Vertebrata</taxon>
        <taxon>Cyclostomata</taxon>
        <taxon>Hyperoartia</taxon>
        <taxon>Petromyzontiformes</taxon>
        <taxon>Petromyzontidae</taxon>
        <taxon>Petromyzon</taxon>
    </lineage>
</organism>
<feature type="region of interest" description="Disordered" evidence="13">
    <location>
        <begin position="772"/>
        <end position="801"/>
    </location>
</feature>
<keyword evidence="8 12" id="KW-0106">Calcium</keyword>
<feature type="domain" description="Cadherin" evidence="16">
    <location>
        <begin position="413"/>
        <end position="520"/>
    </location>
</feature>
<evidence type="ECO:0000256" key="4">
    <source>
        <dbReference type="ARBA" id="ARBA00022490"/>
    </source>
</evidence>
<dbReference type="PROSITE" id="PS50268">
    <property type="entry name" value="CADHERIN_2"/>
    <property type="match status" value="5"/>
</dbReference>
<keyword evidence="17" id="KW-1185">Reference proteome</keyword>
<dbReference type="KEGG" id="pmrn:116950101"/>
<keyword evidence="3" id="KW-1003">Cell membrane</keyword>
<sequence>MSRGVWSGRALLCALILLQVCSRVHGGHQVARRTPISAANATQEHGHSRQTKAAPKNGWHQWAIEPAGRQKRSWILPPIKVNHVIENDRGPFPKVFMMIRSDKESSVNSMVYSLRGPGADQPPVGVFNIDPITGKINIMFVLDREKISSYALKGFAKDERGNLLEPELDLPINVLDENDNAPEFTQMRYAGNVSEKSRAGSPVLKVEATDADDPQTNHVQVVFSIIAQQPPLPSTRMFTIDRSSGLISTGATRFDAEAVKFYTLLIRASDCNGADYSLSSTGTVVIQVQDVNDNAPVYSQQNLICTVLENVVGESVLALKAEDGDTPHTPAWRVRYRIVAGQHSDSFHIATDYVTNEGILTVSKALDYESTKQVLLVVRVENEEPLWGVQPGPASTATVTVTVRDQNEPPEFSPDEIEAAVTEEQPPGVTLGVFTARDPDVGQHQQIRYKMGDDPSGWLSVNPTTGELRTRARLDREASGLYNGTYTATILAFDNGVPPQTGTVTILLRVTDVNDHPPRVKLPYSHRVCEDLAWQGINVTVLDEDEAPNAGPFTFSLPEEPPEIRNNWNILYRTGEVLVLAPHSDRVQPGHYSVPVLLADKSGLRSEQIVEVTICYCDNKLTCPAALGGIGLSLAALLIIIFCLLILLLLFLAMLCCLWCYPHGCCGYVRSGGALYIVHEQGNSGGVQAYNYEGGGEEDMGMRMNLLAIGAQGKNGSSWAGGKDAEGAAYTKSTTLRASSAAESSHAAAAAAAAAAGETAAASHEVKESFTASFSHTTSGAAHDSAGTRAHGGRSAGSAGDAAVGGSDAWAAAGGGGGGGVVVSHVATHTEVGSASSSSSGGRGIAMDSRVNGAFRAPAGGATGGIVLETDGRVYLGRTSTLGYPRASGYGGQAIGRESVSVGRGITRREVPPPAAVAGPAWLQHHTLPKLLSTKATADVRQFVAEALEWADKDPAVPTFDGLLVFCHEGDREDDHSFSPCISTANLAEQEAQFRPVFNPPPGSYGSRGSPISRAATPAAASPSRQLP</sequence>
<dbReference type="FunFam" id="2.60.40.60:FF:000022">
    <property type="entry name" value="Cadherin 2"/>
    <property type="match status" value="1"/>
</dbReference>
<feature type="region of interest" description="Disordered" evidence="13">
    <location>
        <begin position="992"/>
        <end position="1028"/>
    </location>
</feature>
<dbReference type="GO" id="GO:0034332">
    <property type="term" value="P:adherens junction organization"/>
    <property type="evidence" value="ECO:0007669"/>
    <property type="project" value="TreeGrafter"/>
</dbReference>
<dbReference type="FunFam" id="2.60.40.60:FF:000011">
    <property type="entry name" value="Cadherin 1"/>
    <property type="match status" value="1"/>
</dbReference>
<dbReference type="GO" id="GO:0016339">
    <property type="term" value="P:calcium-dependent cell-cell adhesion via plasma membrane cell adhesion molecules"/>
    <property type="evidence" value="ECO:0007669"/>
    <property type="project" value="TreeGrafter"/>
</dbReference>
<dbReference type="FunFam" id="2.60.40.60:FF:000019">
    <property type="entry name" value="Cadherin 2"/>
    <property type="match status" value="1"/>
</dbReference>
<evidence type="ECO:0000259" key="16">
    <source>
        <dbReference type="PROSITE" id="PS50268"/>
    </source>
</evidence>
<evidence type="ECO:0000313" key="18">
    <source>
        <dbReference type="RefSeq" id="XP_032823440.1"/>
    </source>
</evidence>
<keyword evidence="14" id="KW-1133">Transmembrane helix</keyword>
<dbReference type="CDD" id="cd11304">
    <property type="entry name" value="Cadherin_repeat"/>
    <property type="match status" value="4"/>
</dbReference>
<name>A0AAJ7TUV7_PETMA</name>
<dbReference type="Gene3D" id="2.60.40.60">
    <property type="entry name" value="Cadherins"/>
    <property type="match status" value="5"/>
</dbReference>
<dbReference type="GO" id="GO:0005912">
    <property type="term" value="C:adherens junction"/>
    <property type="evidence" value="ECO:0007669"/>
    <property type="project" value="TreeGrafter"/>
</dbReference>
<feature type="domain" description="Cadherin" evidence="16">
    <location>
        <begin position="313"/>
        <end position="412"/>
    </location>
</feature>
<dbReference type="GO" id="GO:0007043">
    <property type="term" value="P:cell-cell junction assembly"/>
    <property type="evidence" value="ECO:0007669"/>
    <property type="project" value="TreeGrafter"/>
</dbReference>
<dbReference type="GO" id="GO:0005737">
    <property type="term" value="C:cytoplasm"/>
    <property type="evidence" value="ECO:0007669"/>
    <property type="project" value="UniProtKB-SubCell"/>
</dbReference>
<keyword evidence="4" id="KW-0963">Cytoplasm</keyword>
<accession>A0AAJ7TUV7</accession>
<dbReference type="InterPro" id="IPR020894">
    <property type="entry name" value="Cadherin_CS"/>
</dbReference>
<evidence type="ECO:0000256" key="3">
    <source>
        <dbReference type="ARBA" id="ARBA00022475"/>
    </source>
</evidence>
<keyword evidence="9" id="KW-0130">Cell adhesion</keyword>